<dbReference type="PANTHER" id="PTHR13498">
    <property type="entry name" value="SPERM ASSOCIATED ANTIGEN 7"/>
    <property type="match status" value="1"/>
</dbReference>
<protein>
    <recommendedName>
        <fullName evidence="2">R3H domain-containing protein</fullName>
    </recommendedName>
</protein>
<name>A0A8J2LIL9_9HEXA</name>
<evidence type="ECO:0000259" key="2">
    <source>
        <dbReference type="PROSITE" id="PS51061"/>
    </source>
</evidence>
<gene>
    <name evidence="3" type="ORF">AFUS01_LOCUS43031</name>
</gene>
<evidence type="ECO:0000313" key="3">
    <source>
        <dbReference type="EMBL" id="CAG7833404.1"/>
    </source>
</evidence>
<feature type="compositionally biased region" description="Polar residues" evidence="1">
    <location>
        <begin position="179"/>
        <end position="190"/>
    </location>
</feature>
<dbReference type="PANTHER" id="PTHR13498:SF3">
    <property type="entry name" value="SPERM-ASSOCIATED ANTIGEN 7"/>
    <property type="match status" value="1"/>
</dbReference>
<dbReference type="PROSITE" id="PS51061">
    <property type="entry name" value="R3H"/>
    <property type="match status" value="1"/>
</dbReference>
<dbReference type="AlphaFoldDB" id="A0A8J2LIL9"/>
<organism evidence="3 4">
    <name type="scientific">Allacma fusca</name>
    <dbReference type="NCBI Taxonomy" id="39272"/>
    <lineage>
        <taxon>Eukaryota</taxon>
        <taxon>Metazoa</taxon>
        <taxon>Ecdysozoa</taxon>
        <taxon>Arthropoda</taxon>
        <taxon>Hexapoda</taxon>
        <taxon>Collembola</taxon>
        <taxon>Symphypleona</taxon>
        <taxon>Sminthuridae</taxon>
        <taxon>Allacma</taxon>
    </lineage>
</organism>
<dbReference type="SMART" id="SM00393">
    <property type="entry name" value="R3H"/>
    <property type="match status" value="1"/>
</dbReference>
<sequence length="222" mass="25690">MKKMEKPPGLDEKDKLRLKQQREMMQKQREDEQRRIRKFRETLEEKMKTFSSDDSQDRLILEPMNKPQRAIVHDMAETAGLVALSFGQEEIDRHVILFKGHTAPCEDEVIAMRRGEVYDPDAKKLAPSDDQQDDAAPSEEPTKGKPRRGRHDESKPEYLQKYEKHLGGLAVAKDAARATGTNRSYGFVSSEQKKDKRTIEQTLADIRAKKKQRIDEENNKNN</sequence>
<dbReference type="InterPro" id="IPR017330">
    <property type="entry name" value="SPAG7"/>
</dbReference>
<evidence type="ECO:0000256" key="1">
    <source>
        <dbReference type="SAM" id="MobiDB-lite"/>
    </source>
</evidence>
<dbReference type="Proteomes" id="UP000708208">
    <property type="component" value="Unassembled WGS sequence"/>
</dbReference>
<dbReference type="GO" id="GO:0003676">
    <property type="term" value="F:nucleic acid binding"/>
    <property type="evidence" value="ECO:0007669"/>
    <property type="project" value="UniProtKB-UniRule"/>
</dbReference>
<dbReference type="EMBL" id="CAJVCH010569868">
    <property type="protein sequence ID" value="CAG7833404.1"/>
    <property type="molecule type" value="Genomic_DNA"/>
</dbReference>
<feature type="region of interest" description="Disordered" evidence="1">
    <location>
        <begin position="1"/>
        <end position="33"/>
    </location>
</feature>
<dbReference type="Pfam" id="PF01424">
    <property type="entry name" value="R3H"/>
    <property type="match status" value="1"/>
</dbReference>
<feature type="domain" description="R3H" evidence="2">
    <location>
        <begin position="37"/>
        <end position="100"/>
    </location>
</feature>
<accession>A0A8J2LIL9</accession>
<proteinExistence type="predicted"/>
<comment type="caution">
    <text evidence="3">The sequence shown here is derived from an EMBL/GenBank/DDBJ whole genome shotgun (WGS) entry which is preliminary data.</text>
</comment>
<dbReference type="InterPro" id="IPR001374">
    <property type="entry name" value="R3H_dom"/>
</dbReference>
<keyword evidence="4" id="KW-1185">Reference proteome</keyword>
<dbReference type="OrthoDB" id="5979509at2759"/>
<reference evidence="3" key="1">
    <citation type="submission" date="2021-06" db="EMBL/GenBank/DDBJ databases">
        <authorList>
            <person name="Hodson N. C."/>
            <person name="Mongue J. A."/>
            <person name="Jaron S. K."/>
        </authorList>
    </citation>
    <scope>NUCLEOTIDE SEQUENCE</scope>
</reference>
<feature type="region of interest" description="Disordered" evidence="1">
    <location>
        <begin position="121"/>
        <end position="158"/>
    </location>
</feature>
<evidence type="ECO:0000313" key="4">
    <source>
        <dbReference type="Proteomes" id="UP000708208"/>
    </source>
</evidence>
<feature type="region of interest" description="Disordered" evidence="1">
    <location>
        <begin position="174"/>
        <end position="199"/>
    </location>
</feature>